<name>A0A7L4J7V7_9PASS</name>
<dbReference type="GO" id="GO:0005634">
    <property type="term" value="C:nucleus"/>
    <property type="evidence" value="ECO:0007669"/>
    <property type="project" value="TreeGrafter"/>
</dbReference>
<dbReference type="GO" id="GO:0032259">
    <property type="term" value="P:methylation"/>
    <property type="evidence" value="ECO:0007669"/>
    <property type="project" value="UniProtKB-KW"/>
</dbReference>
<dbReference type="PANTHER" id="PTHR23068:SF9">
    <property type="entry name" value="DNA (CYTOSINE-5)-METHYLTRANSFERASE 3B"/>
    <property type="match status" value="1"/>
</dbReference>
<comment type="caution">
    <text evidence="2">The sequence shown here is derived from an EMBL/GenBank/DDBJ whole genome shotgun (WGS) entry which is preliminary data.</text>
</comment>
<dbReference type="Pfam" id="PF00855">
    <property type="entry name" value="PWWP"/>
    <property type="match status" value="1"/>
</dbReference>
<dbReference type="InterPro" id="IPR000313">
    <property type="entry name" value="PWWP_dom"/>
</dbReference>
<keyword evidence="3" id="KW-1185">Reference proteome</keyword>
<dbReference type="SUPFAM" id="SSF63748">
    <property type="entry name" value="Tudor/PWWP/MBT"/>
    <property type="match status" value="1"/>
</dbReference>
<evidence type="ECO:0000313" key="2">
    <source>
        <dbReference type="EMBL" id="NXY37093.1"/>
    </source>
</evidence>
<gene>
    <name evidence="2" type="primary">Dnmt3b</name>
    <name evidence="2" type="ORF">PORRUF_R09309</name>
</gene>
<sequence>FQDGKEFGIGELVWGKIKGFSWWPAIVVSHRVTAKRQAVSGMRWVQWFGDGKFSEVSLLPSPKHPSLHISAPLLRLASLSKGCITCQHMGLQTHRHLFCLFLLPLARKQNLGKSCGWAVPASVSTGAGGGQMGSLQGWRHQSVAKSTPRVGIYQLPLSRGHQGPHVCVCVCVCCPPTKRLKTYPCNNSKEQRVEEDQTREQMVSEVTNNSGKLEDSCLSCGRRNPAIFHPLFKGGLCQTCR</sequence>
<dbReference type="SMART" id="SM00293">
    <property type="entry name" value="PWWP"/>
    <property type="match status" value="1"/>
</dbReference>
<dbReference type="Pfam" id="PF17980">
    <property type="entry name" value="ADD_DNMT3"/>
    <property type="match status" value="1"/>
</dbReference>
<keyword evidence="2" id="KW-0808">Transferase</keyword>
<accession>A0A7L4J7V7</accession>
<keyword evidence="2" id="KW-0489">Methyltransferase</keyword>
<dbReference type="InterPro" id="IPR040552">
    <property type="entry name" value="DNMT3_ADD_GATA1-like"/>
</dbReference>
<dbReference type="PANTHER" id="PTHR23068">
    <property type="entry name" value="DNA CYTOSINE-5- -METHYLTRANSFERASE 3-RELATED"/>
    <property type="match status" value="1"/>
</dbReference>
<evidence type="ECO:0000259" key="1">
    <source>
        <dbReference type="PROSITE" id="PS50812"/>
    </source>
</evidence>
<feature type="non-terminal residue" evidence="2">
    <location>
        <position position="1"/>
    </location>
</feature>
<dbReference type="Gene3D" id="2.30.30.140">
    <property type="match status" value="1"/>
</dbReference>
<dbReference type="GO" id="GO:0003677">
    <property type="term" value="F:DNA binding"/>
    <property type="evidence" value="ECO:0007669"/>
    <property type="project" value="TreeGrafter"/>
</dbReference>
<feature type="domain" description="PWWP" evidence="1">
    <location>
        <begin position="9"/>
        <end position="56"/>
    </location>
</feature>
<evidence type="ECO:0000313" key="3">
    <source>
        <dbReference type="Proteomes" id="UP000572837"/>
    </source>
</evidence>
<dbReference type="InterPro" id="IPR050390">
    <property type="entry name" value="C5-Methyltransferase"/>
</dbReference>
<dbReference type="EMBL" id="VZSW01001183">
    <property type="protein sequence ID" value="NXY37093.1"/>
    <property type="molecule type" value="Genomic_DNA"/>
</dbReference>
<dbReference type="PROSITE" id="PS50812">
    <property type="entry name" value="PWWP"/>
    <property type="match status" value="1"/>
</dbReference>
<reference evidence="2 3" key="1">
    <citation type="submission" date="2020-02" db="EMBL/GenBank/DDBJ databases">
        <title>Bird 10,000 Genomes (B10K) Project - Family phase.</title>
        <authorList>
            <person name="Zhang G."/>
        </authorList>
    </citation>
    <scope>NUCLEOTIDE SEQUENCE [LARGE SCALE GENOMIC DNA]</scope>
    <source>
        <strain evidence="2">B10K-IZ-033-81</strain>
        <tissue evidence="2">Muscle</tissue>
    </source>
</reference>
<dbReference type="GO" id="GO:0000122">
    <property type="term" value="P:negative regulation of transcription by RNA polymerase II"/>
    <property type="evidence" value="ECO:0007669"/>
    <property type="project" value="TreeGrafter"/>
</dbReference>
<dbReference type="Proteomes" id="UP000572837">
    <property type="component" value="Unassembled WGS sequence"/>
</dbReference>
<feature type="non-terminal residue" evidence="2">
    <location>
        <position position="241"/>
    </location>
</feature>
<dbReference type="AlphaFoldDB" id="A0A7L4J7V7"/>
<protein>
    <submittedName>
        <fullName evidence="2">DNM3B methyltransferase</fullName>
    </submittedName>
</protein>
<proteinExistence type="predicted"/>
<organism evidence="2 3">
    <name type="scientific">Pomatorhinus ruficollis</name>
    <name type="common">streak-breasted scimitar babbler</name>
    <dbReference type="NCBI Taxonomy" id="932028"/>
    <lineage>
        <taxon>Eukaryota</taxon>
        <taxon>Metazoa</taxon>
        <taxon>Chordata</taxon>
        <taxon>Craniata</taxon>
        <taxon>Vertebrata</taxon>
        <taxon>Euteleostomi</taxon>
        <taxon>Archelosauria</taxon>
        <taxon>Archosauria</taxon>
        <taxon>Dinosauria</taxon>
        <taxon>Saurischia</taxon>
        <taxon>Theropoda</taxon>
        <taxon>Coelurosauria</taxon>
        <taxon>Aves</taxon>
        <taxon>Neognathae</taxon>
        <taxon>Neoaves</taxon>
        <taxon>Telluraves</taxon>
        <taxon>Australaves</taxon>
        <taxon>Passeriformes</taxon>
        <taxon>Sylvioidea</taxon>
        <taxon>Timaliidae</taxon>
        <taxon>Pomatorhinus</taxon>
    </lineage>
</organism>
<dbReference type="GO" id="GO:0051718">
    <property type="term" value="F:DNA (cytosine-5-)-methyltransferase activity, acting on CpG substrates"/>
    <property type="evidence" value="ECO:0007669"/>
    <property type="project" value="TreeGrafter"/>
</dbReference>